<dbReference type="InterPro" id="IPR013264">
    <property type="entry name" value="DNAG_N"/>
</dbReference>
<dbReference type="SMART" id="SM00400">
    <property type="entry name" value="ZnF_CHCC"/>
    <property type="match status" value="1"/>
</dbReference>
<dbReference type="SUPFAM" id="SSF57783">
    <property type="entry name" value="Zinc beta-ribbon"/>
    <property type="match status" value="1"/>
</dbReference>
<proteinExistence type="predicted"/>
<evidence type="ECO:0000256" key="9">
    <source>
        <dbReference type="ARBA" id="ARBA00023163"/>
    </source>
</evidence>
<feature type="compositionally biased region" description="Low complexity" evidence="10">
    <location>
        <begin position="44"/>
        <end position="61"/>
    </location>
</feature>
<dbReference type="GO" id="GO:1990077">
    <property type="term" value="C:primosome complex"/>
    <property type="evidence" value="ECO:0007669"/>
    <property type="project" value="UniProtKB-KW"/>
</dbReference>
<keyword evidence="13" id="KW-1185">Reference proteome</keyword>
<organism evidence="12 13">
    <name type="scientific">Acidovorax carolinensis</name>
    <dbReference type="NCBI Taxonomy" id="553814"/>
    <lineage>
        <taxon>Bacteria</taxon>
        <taxon>Pseudomonadati</taxon>
        <taxon>Pseudomonadota</taxon>
        <taxon>Betaproteobacteria</taxon>
        <taxon>Burkholderiales</taxon>
        <taxon>Comamonadaceae</taxon>
        <taxon>Acidovorax</taxon>
    </lineage>
</organism>
<evidence type="ECO:0000313" key="12">
    <source>
        <dbReference type="EMBL" id="ART61200.1"/>
    </source>
</evidence>
<dbReference type="KEGG" id="acip:CBP36_19740"/>
<keyword evidence="4" id="KW-0548">Nucleotidyltransferase</keyword>
<dbReference type="SMART" id="SM00493">
    <property type="entry name" value="TOPRIM"/>
    <property type="match status" value="1"/>
</dbReference>
<protein>
    <recommendedName>
        <fullName evidence="11">Toprim domain-containing protein</fullName>
    </recommendedName>
</protein>
<accession>A0A240UJK1</accession>
<reference evidence="12" key="1">
    <citation type="submission" date="2017-05" db="EMBL/GenBank/DDBJ databases">
        <title>Polyphasic characterization of four soil-derived phenanthrene-degrading Acidovorax strains and proposal of Acidovorax phenanthrenivorans sp. nov.</title>
        <authorList>
            <person name="Singleton D."/>
            <person name="Lee J."/>
            <person name="Dickey A.N."/>
            <person name="Stroud A."/>
            <person name="Scholl E.H."/>
            <person name="Wright F.A."/>
            <person name="Aitken M.D."/>
        </authorList>
    </citation>
    <scope>NUCLEOTIDE SEQUENCE</scope>
    <source>
        <strain evidence="12">P4</strain>
        <plasmid evidence="12">pACP4.1</plasmid>
    </source>
</reference>
<evidence type="ECO:0000313" key="13">
    <source>
        <dbReference type="Proteomes" id="UP000194440"/>
    </source>
</evidence>
<evidence type="ECO:0000256" key="4">
    <source>
        <dbReference type="ARBA" id="ARBA00022695"/>
    </source>
</evidence>
<keyword evidence="2" id="KW-0639">Primosome</keyword>
<evidence type="ECO:0000256" key="2">
    <source>
        <dbReference type="ARBA" id="ARBA00022515"/>
    </source>
</evidence>
<feature type="domain" description="Toprim" evidence="11">
    <location>
        <begin position="313"/>
        <end position="395"/>
    </location>
</feature>
<dbReference type="GO" id="GO:0008270">
    <property type="term" value="F:zinc ion binding"/>
    <property type="evidence" value="ECO:0007669"/>
    <property type="project" value="UniProtKB-KW"/>
</dbReference>
<dbReference type="Gene3D" id="3.90.980.10">
    <property type="entry name" value="DNA primase, catalytic core, N-terminal domain"/>
    <property type="match status" value="1"/>
</dbReference>
<dbReference type="InterPro" id="IPR037068">
    <property type="entry name" value="DNA_primase_core_N_sf"/>
</dbReference>
<dbReference type="InterPro" id="IPR036977">
    <property type="entry name" value="DNA_primase_Znf_CHC2"/>
</dbReference>
<dbReference type="RefSeq" id="WP_086928971.1">
    <property type="nucleotide sequence ID" value="NZ_CP021367.1"/>
</dbReference>
<evidence type="ECO:0000256" key="7">
    <source>
        <dbReference type="ARBA" id="ARBA00022771"/>
    </source>
</evidence>
<evidence type="ECO:0000256" key="8">
    <source>
        <dbReference type="ARBA" id="ARBA00022833"/>
    </source>
</evidence>
<keyword evidence="1" id="KW-0240">DNA-directed RNA polymerase</keyword>
<dbReference type="KEGG" id="acis:CBP35_19700"/>
<dbReference type="PANTHER" id="PTHR30313:SF2">
    <property type="entry name" value="DNA PRIMASE"/>
    <property type="match status" value="1"/>
</dbReference>
<dbReference type="InterPro" id="IPR006171">
    <property type="entry name" value="TOPRIM_dom"/>
</dbReference>
<dbReference type="PANTHER" id="PTHR30313">
    <property type="entry name" value="DNA PRIMASE"/>
    <property type="match status" value="1"/>
</dbReference>
<keyword evidence="3" id="KW-0808">Transferase</keyword>
<dbReference type="Pfam" id="PF13155">
    <property type="entry name" value="Toprim_2"/>
    <property type="match status" value="1"/>
</dbReference>
<dbReference type="GO" id="GO:0003677">
    <property type="term" value="F:DNA binding"/>
    <property type="evidence" value="ECO:0007669"/>
    <property type="project" value="InterPro"/>
</dbReference>
<geneLocation type="plasmid" evidence="12 13">
    <name>pACP4.1</name>
</geneLocation>
<dbReference type="GO" id="GO:0005737">
    <property type="term" value="C:cytoplasm"/>
    <property type="evidence" value="ECO:0007669"/>
    <property type="project" value="TreeGrafter"/>
</dbReference>
<evidence type="ECO:0000256" key="3">
    <source>
        <dbReference type="ARBA" id="ARBA00022679"/>
    </source>
</evidence>
<dbReference type="GO" id="GO:0006269">
    <property type="term" value="P:DNA replication, synthesis of primer"/>
    <property type="evidence" value="ECO:0007669"/>
    <property type="project" value="UniProtKB-KW"/>
</dbReference>
<dbReference type="Gene3D" id="3.40.1360.10">
    <property type="match status" value="1"/>
</dbReference>
<keyword evidence="5" id="KW-0235">DNA replication</keyword>
<dbReference type="EMBL" id="CP021367">
    <property type="protein sequence ID" value="ART61200.1"/>
    <property type="molecule type" value="Genomic_DNA"/>
</dbReference>
<gene>
    <name evidence="12" type="ORF">CBP36_19740</name>
</gene>
<evidence type="ECO:0000256" key="10">
    <source>
        <dbReference type="SAM" id="MobiDB-lite"/>
    </source>
</evidence>
<dbReference type="GO" id="GO:0003899">
    <property type="term" value="F:DNA-directed RNA polymerase activity"/>
    <property type="evidence" value="ECO:0007669"/>
    <property type="project" value="InterPro"/>
</dbReference>
<evidence type="ECO:0000256" key="6">
    <source>
        <dbReference type="ARBA" id="ARBA00022723"/>
    </source>
</evidence>
<name>A0A240UJK1_9BURK</name>
<evidence type="ECO:0000256" key="1">
    <source>
        <dbReference type="ARBA" id="ARBA00022478"/>
    </source>
</evidence>
<keyword evidence="8" id="KW-0862">Zinc</keyword>
<dbReference type="InterPro" id="IPR050219">
    <property type="entry name" value="DnaG_primase"/>
</dbReference>
<dbReference type="SUPFAM" id="SSF56731">
    <property type="entry name" value="DNA primase core"/>
    <property type="match status" value="1"/>
</dbReference>
<evidence type="ECO:0000256" key="5">
    <source>
        <dbReference type="ARBA" id="ARBA00022705"/>
    </source>
</evidence>
<dbReference type="Pfam" id="PF01807">
    <property type="entry name" value="Zn_ribbon_DnaG"/>
    <property type="match status" value="1"/>
</dbReference>
<dbReference type="Proteomes" id="UP000194440">
    <property type="component" value="Plasmid pACP4.1"/>
</dbReference>
<keyword evidence="7" id="KW-0863">Zinc-finger</keyword>
<dbReference type="AlphaFoldDB" id="A0A240UJK1"/>
<dbReference type="InterPro" id="IPR002694">
    <property type="entry name" value="Znf_CHC2"/>
</dbReference>
<evidence type="ECO:0000259" key="11">
    <source>
        <dbReference type="PROSITE" id="PS50880"/>
    </source>
</evidence>
<keyword evidence="6" id="KW-0479">Metal-binding</keyword>
<dbReference type="OrthoDB" id="9803773at2"/>
<dbReference type="Gene3D" id="3.90.580.10">
    <property type="entry name" value="Zinc finger, CHC2-type domain"/>
    <property type="match status" value="1"/>
</dbReference>
<keyword evidence="12" id="KW-0614">Plasmid</keyword>
<dbReference type="GO" id="GO:0000428">
    <property type="term" value="C:DNA-directed RNA polymerase complex"/>
    <property type="evidence" value="ECO:0007669"/>
    <property type="project" value="UniProtKB-KW"/>
</dbReference>
<dbReference type="InterPro" id="IPR034151">
    <property type="entry name" value="TOPRIM_DnaG_bac"/>
</dbReference>
<keyword evidence="9" id="KW-0804">Transcription</keyword>
<dbReference type="CDD" id="cd03364">
    <property type="entry name" value="TOPRIM_DnaG_primases"/>
    <property type="match status" value="1"/>
</dbReference>
<dbReference type="Pfam" id="PF08275">
    <property type="entry name" value="DNAG_N"/>
    <property type="match status" value="1"/>
</dbReference>
<feature type="region of interest" description="Disordered" evidence="10">
    <location>
        <begin position="1"/>
        <end position="74"/>
    </location>
</feature>
<dbReference type="PROSITE" id="PS50880">
    <property type="entry name" value="TOPRIM"/>
    <property type="match status" value="1"/>
</dbReference>
<sequence>MQRKPLLPRSEMDGVESFEPEDHSPDPAVATAQVPPAPIDARGRGPSSAQAGAQQAPGTAGHHSGTKPAPGPTLVQRIKDKLPILEYASRFTEFKSRGDRSDEHVGHCPDPSHEDKGASFYVNSSKNLFHCHGCGISGNVIQLFAVLNGMDQEEAKFTLGRELGVFNERHLDGPEAMMSRAAGRFYDQLQKKDDALNYLTNVRCVSQESIERFGIGFCWGREFMDFTDVSQQRMAIDTGLAREDSGRSYMAGRIVFPVRDRGGRVVGFAGRLVPSEFKSNGPKYINSPDTAWFKKSELLYGAYEASAGISKAGSVVVVEGYLDVIGLHQAGVTNAVAVMGAFANDTTYKNLWDMTKRVVFCLDGDIAGSKGSMRAAMAAAPSMKDGCEISIAQLPEGMDPDEYVLKFGAEAFRSLCDRGVPLSRYLMESRSIDFDLNFPEGRAAFLAEANSVAENFGEAPMLREQIVAEARALNAAALVDFALKTTGLAENVEPRVLKDAIALLQRRLAMMTPAQEPANSAQEPQQRAPRP</sequence>